<accession>A0A813SEE0</accession>
<protein>
    <submittedName>
        <fullName evidence="2">Uncharacterized protein</fullName>
    </submittedName>
</protein>
<dbReference type="Proteomes" id="UP000663854">
    <property type="component" value="Unassembled WGS sequence"/>
</dbReference>
<feature type="region of interest" description="Disordered" evidence="1">
    <location>
        <begin position="276"/>
        <end position="296"/>
    </location>
</feature>
<evidence type="ECO:0000256" key="1">
    <source>
        <dbReference type="SAM" id="MobiDB-lite"/>
    </source>
</evidence>
<dbReference type="Proteomes" id="UP000663870">
    <property type="component" value="Unassembled WGS sequence"/>
</dbReference>
<gene>
    <name evidence="3" type="ORF">JXQ802_LOCUS41399</name>
    <name evidence="2" type="ORF">PYM288_LOCUS4350</name>
</gene>
<evidence type="ECO:0000313" key="4">
    <source>
        <dbReference type="Proteomes" id="UP000663854"/>
    </source>
</evidence>
<keyword evidence="5" id="KW-1185">Reference proteome</keyword>
<reference evidence="2" key="1">
    <citation type="submission" date="2021-02" db="EMBL/GenBank/DDBJ databases">
        <authorList>
            <person name="Nowell W R."/>
        </authorList>
    </citation>
    <scope>NUCLEOTIDE SEQUENCE</scope>
</reference>
<dbReference type="EMBL" id="CAJNOL010002634">
    <property type="protein sequence ID" value="CAF1518084.1"/>
    <property type="molecule type" value="Genomic_DNA"/>
</dbReference>
<name>A0A813SEE0_9BILA</name>
<evidence type="ECO:0000313" key="3">
    <source>
        <dbReference type="EMBL" id="CAF1518084.1"/>
    </source>
</evidence>
<evidence type="ECO:0000313" key="5">
    <source>
        <dbReference type="Proteomes" id="UP000663870"/>
    </source>
</evidence>
<dbReference type="EMBL" id="CAJNOH010000039">
    <property type="protein sequence ID" value="CAF0795495.1"/>
    <property type="molecule type" value="Genomic_DNA"/>
</dbReference>
<evidence type="ECO:0000313" key="2">
    <source>
        <dbReference type="EMBL" id="CAF0795495.1"/>
    </source>
</evidence>
<proteinExistence type="predicted"/>
<sequence length="309" mass="34660">MQERSYTLPMCSVGRTSHVPSSLVNVSIDTHPSLPIMPNDIETNIESSTSTPELNLLLDKLTEILRFRSGCRRHFGVIQQQKEVPSSSSSSQSTTITNLKRLQSSSIEPLHHTVDVSSIPLNNSSISTGSWKSTNIHYKSSISNRFQHHHHNKYHINLSTNINNFEKKRRLPSLLQRLIDEGNLIKEAVRRLKSQRFSHTFKLQEKQNLINTPSTPTIKSSIETQSNIISRLTPSSSINITIPQQLNDSSPIQTTSSPNRGISWFLSSSVFGVNASTTNHSSRSGSPHRTYYSSSTYDRTPMEVGIHDV</sequence>
<dbReference type="AlphaFoldDB" id="A0A813SEE0"/>
<organism evidence="2 4">
    <name type="scientific">Rotaria sordida</name>
    <dbReference type="NCBI Taxonomy" id="392033"/>
    <lineage>
        <taxon>Eukaryota</taxon>
        <taxon>Metazoa</taxon>
        <taxon>Spiralia</taxon>
        <taxon>Gnathifera</taxon>
        <taxon>Rotifera</taxon>
        <taxon>Eurotatoria</taxon>
        <taxon>Bdelloidea</taxon>
        <taxon>Philodinida</taxon>
        <taxon>Philodinidae</taxon>
        <taxon>Rotaria</taxon>
    </lineage>
</organism>
<comment type="caution">
    <text evidence="2">The sequence shown here is derived from an EMBL/GenBank/DDBJ whole genome shotgun (WGS) entry which is preliminary data.</text>
</comment>